<evidence type="ECO:0000256" key="3">
    <source>
        <dbReference type="ARBA" id="ARBA00023012"/>
    </source>
</evidence>
<dbReference type="Gene3D" id="1.10.10.60">
    <property type="entry name" value="Homeodomain-like"/>
    <property type="match status" value="1"/>
</dbReference>
<evidence type="ECO:0000256" key="4">
    <source>
        <dbReference type="ARBA" id="ARBA00023015"/>
    </source>
</evidence>
<dbReference type="OrthoDB" id="9761019at2"/>
<gene>
    <name evidence="10" type="ORF">EU555_31895</name>
</gene>
<dbReference type="SUPFAM" id="SSF52172">
    <property type="entry name" value="CheY-like"/>
    <property type="match status" value="1"/>
</dbReference>
<dbReference type="Gene3D" id="3.40.50.300">
    <property type="entry name" value="P-loop containing nucleotide triphosphate hydrolases"/>
    <property type="match status" value="1"/>
</dbReference>
<dbReference type="FunFam" id="3.40.50.300:FF:000006">
    <property type="entry name" value="DNA-binding transcriptional regulator NtrC"/>
    <property type="match status" value="1"/>
</dbReference>
<keyword evidence="7" id="KW-0597">Phosphoprotein</keyword>
<accession>A0A4Z0NGG5</accession>
<proteinExistence type="predicted"/>
<dbReference type="InterPro" id="IPR025944">
    <property type="entry name" value="Sigma_54_int_dom_CS"/>
</dbReference>
<dbReference type="Pfam" id="PF02954">
    <property type="entry name" value="HTH_8"/>
    <property type="match status" value="1"/>
</dbReference>
<organism evidence="10 11">
    <name type="scientific">Methylobacterium nonmethylotrophicum</name>
    <dbReference type="NCBI Taxonomy" id="1141884"/>
    <lineage>
        <taxon>Bacteria</taxon>
        <taxon>Pseudomonadati</taxon>
        <taxon>Pseudomonadota</taxon>
        <taxon>Alphaproteobacteria</taxon>
        <taxon>Hyphomicrobiales</taxon>
        <taxon>Methylobacteriaceae</taxon>
        <taxon>Methylobacterium</taxon>
    </lineage>
</organism>
<evidence type="ECO:0000313" key="10">
    <source>
        <dbReference type="EMBL" id="TGD94563.1"/>
    </source>
</evidence>
<dbReference type="PROSITE" id="PS50110">
    <property type="entry name" value="RESPONSE_REGULATORY"/>
    <property type="match status" value="1"/>
</dbReference>
<dbReference type="InterPro" id="IPR058031">
    <property type="entry name" value="AAA_lid_NorR"/>
</dbReference>
<dbReference type="Proteomes" id="UP000297535">
    <property type="component" value="Unassembled WGS sequence"/>
</dbReference>
<dbReference type="PRINTS" id="PR01590">
    <property type="entry name" value="HTHFIS"/>
</dbReference>
<feature type="domain" description="Response regulatory" evidence="9">
    <location>
        <begin position="7"/>
        <end position="121"/>
    </location>
</feature>
<dbReference type="InterPro" id="IPR002197">
    <property type="entry name" value="HTH_Fis"/>
</dbReference>
<dbReference type="CDD" id="cd00009">
    <property type="entry name" value="AAA"/>
    <property type="match status" value="1"/>
</dbReference>
<protein>
    <submittedName>
        <fullName evidence="10">Sigma-54-dependent Fis family transcriptional regulator</fullName>
    </submittedName>
</protein>
<dbReference type="InterPro" id="IPR001789">
    <property type="entry name" value="Sig_transdc_resp-reg_receiver"/>
</dbReference>
<keyword evidence="1" id="KW-0547">Nucleotide-binding</keyword>
<evidence type="ECO:0000256" key="5">
    <source>
        <dbReference type="ARBA" id="ARBA00023159"/>
    </source>
</evidence>
<dbReference type="GO" id="GO:0000160">
    <property type="term" value="P:phosphorelay signal transduction system"/>
    <property type="evidence" value="ECO:0007669"/>
    <property type="project" value="UniProtKB-KW"/>
</dbReference>
<evidence type="ECO:0000313" key="11">
    <source>
        <dbReference type="Proteomes" id="UP000297535"/>
    </source>
</evidence>
<dbReference type="SUPFAM" id="SSF52540">
    <property type="entry name" value="P-loop containing nucleoside triphosphate hydrolases"/>
    <property type="match status" value="1"/>
</dbReference>
<evidence type="ECO:0000256" key="1">
    <source>
        <dbReference type="ARBA" id="ARBA00022741"/>
    </source>
</evidence>
<name>A0A4Z0NGG5_9HYPH</name>
<dbReference type="InterPro" id="IPR011006">
    <property type="entry name" value="CheY-like_superfamily"/>
</dbReference>
<dbReference type="PANTHER" id="PTHR32071">
    <property type="entry name" value="TRANSCRIPTIONAL REGULATORY PROTEIN"/>
    <property type="match status" value="1"/>
</dbReference>
<evidence type="ECO:0000256" key="7">
    <source>
        <dbReference type="PROSITE-ProRule" id="PRU00169"/>
    </source>
</evidence>
<reference evidence="10 11" key="1">
    <citation type="submission" date="2019-04" db="EMBL/GenBank/DDBJ databases">
        <authorList>
            <person name="Feng G."/>
            <person name="Zhu H."/>
        </authorList>
    </citation>
    <scope>NUCLEOTIDE SEQUENCE [LARGE SCALE GENOMIC DNA]</scope>
    <source>
        <strain evidence="10 11">6HR-1</strain>
    </source>
</reference>
<comment type="caution">
    <text evidence="10">The sequence shown here is derived from an EMBL/GenBank/DDBJ whole genome shotgun (WGS) entry which is preliminary data.</text>
</comment>
<sequence length="442" mass="48679">MSLEGRTIALVEDDPIMGESLVDRLTLEGAAVQWWRTCREAYRGLKATPVDLVVCDMRLPDGTGEDVLKAGGDAAETPPFLFVTAFGDLDQAVRLMRQGAGDYLTKPFEMATFLARARQLLRRPVIIEEGALGVSPEMQAVERFLRRVAKVTSPVLLLGETGAGKEVSARFLHSLTEPRPGPLIAVNCAAIPKDLMESELFGHERGAFTGAGGRHRGYAERAGNGILFLDEIGELDIKLQAKLLRLLEDRAFNRVGGEEAVPFRARLVCATNADLEARIRSGTFREDLLYRINVLQVCIPPLRGRGDDIEWLAGRFFASFAEAQQSELQGLAVTAIDVLRGHDWPGNVRELRNRIERATTLSLGPWIMPGDLFPERKAAQSSSREPDMTLGAARDEAEKRQILRALQHSNGGVSAAASTLGISRTTLWEKMRRYRIEAPPEA</sequence>
<dbReference type="EMBL" id="SRLB01000043">
    <property type="protein sequence ID" value="TGD94563.1"/>
    <property type="molecule type" value="Genomic_DNA"/>
</dbReference>
<keyword evidence="3" id="KW-0902">Two-component regulatory system</keyword>
<keyword evidence="2" id="KW-0067">ATP-binding</keyword>
<keyword evidence="11" id="KW-1185">Reference proteome</keyword>
<keyword evidence="4" id="KW-0805">Transcription regulation</keyword>
<feature type="modified residue" description="4-aspartylphosphate" evidence="7">
    <location>
        <position position="56"/>
    </location>
</feature>
<dbReference type="GO" id="GO:0006355">
    <property type="term" value="P:regulation of DNA-templated transcription"/>
    <property type="evidence" value="ECO:0007669"/>
    <property type="project" value="InterPro"/>
</dbReference>
<dbReference type="Pfam" id="PF25601">
    <property type="entry name" value="AAA_lid_14"/>
    <property type="match status" value="1"/>
</dbReference>
<dbReference type="GO" id="GO:0005524">
    <property type="term" value="F:ATP binding"/>
    <property type="evidence" value="ECO:0007669"/>
    <property type="project" value="UniProtKB-KW"/>
</dbReference>
<evidence type="ECO:0000259" key="9">
    <source>
        <dbReference type="PROSITE" id="PS50110"/>
    </source>
</evidence>
<evidence type="ECO:0000256" key="6">
    <source>
        <dbReference type="ARBA" id="ARBA00023163"/>
    </source>
</evidence>
<dbReference type="InterPro" id="IPR009057">
    <property type="entry name" value="Homeodomain-like_sf"/>
</dbReference>
<evidence type="ECO:0000256" key="2">
    <source>
        <dbReference type="ARBA" id="ARBA00022840"/>
    </source>
</evidence>
<dbReference type="PROSITE" id="PS00688">
    <property type="entry name" value="SIGMA54_INTERACT_3"/>
    <property type="match status" value="1"/>
</dbReference>
<dbReference type="SMART" id="SM00382">
    <property type="entry name" value="AAA"/>
    <property type="match status" value="1"/>
</dbReference>
<dbReference type="SMART" id="SM00448">
    <property type="entry name" value="REC"/>
    <property type="match status" value="1"/>
</dbReference>
<feature type="domain" description="Sigma-54 factor interaction" evidence="8">
    <location>
        <begin position="131"/>
        <end position="360"/>
    </location>
</feature>
<dbReference type="InterPro" id="IPR003593">
    <property type="entry name" value="AAA+_ATPase"/>
</dbReference>
<keyword evidence="6" id="KW-0804">Transcription</keyword>
<dbReference type="Pfam" id="PF00158">
    <property type="entry name" value="Sigma54_activat"/>
    <property type="match status" value="1"/>
</dbReference>
<keyword evidence="5" id="KW-0010">Activator</keyword>
<dbReference type="Pfam" id="PF00072">
    <property type="entry name" value="Response_reg"/>
    <property type="match status" value="1"/>
</dbReference>
<dbReference type="InterPro" id="IPR002078">
    <property type="entry name" value="Sigma_54_int"/>
</dbReference>
<dbReference type="InterPro" id="IPR027417">
    <property type="entry name" value="P-loop_NTPase"/>
</dbReference>
<dbReference type="GO" id="GO:0043565">
    <property type="term" value="F:sequence-specific DNA binding"/>
    <property type="evidence" value="ECO:0007669"/>
    <property type="project" value="InterPro"/>
</dbReference>
<dbReference type="RefSeq" id="WP_135419360.1">
    <property type="nucleotide sequence ID" value="NZ_SRLB01000043.1"/>
</dbReference>
<dbReference type="PROSITE" id="PS50045">
    <property type="entry name" value="SIGMA54_INTERACT_4"/>
    <property type="match status" value="1"/>
</dbReference>
<evidence type="ECO:0000259" key="8">
    <source>
        <dbReference type="PROSITE" id="PS50045"/>
    </source>
</evidence>
<dbReference type="Gene3D" id="1.10.8.60">
    <property type="match status" value="1"/>
</dbReference>
<dbReference type="SUPFAM" id="SSF46689">
    <property type="entry name" value="Homeodomain-like"/>
    <property type="match status" value="1"/>
</dbReference>
<dbReference type="AlphaFoldDB" id="A0A4Z0NGG5"/>
<dbReference type="Gene3D" id="3.40.50.2300">
    <property type="match status" value="1"/>
</dbReference>